<evidence type="ECO:0000256" key="4">
    <source>
        <dbReference type="ARBA" id="ARBA00022741"/>
    </source>
</evidence>
<dbReference type="NCBIfam" id="NF004384">
    <property type="entry name" value="PRK05748.1"/>
    <property type="match status" value="1"/>
</dbReference>
<comment type="similarity">
    <text evidence="1 12">Belongs to the helicase family. DnaB subfamily.</text>
</comment>
<feature type="domain" description="SF4 helicase" evidence="13">
    <location>
        <begin position="198"/>
        <end position="464"/>
    </location>
</feature>
<dbReference type="GO" id="GO:0043139">
    <property type="term" value="F:5'-3' DNA helicase activity"/>
    <property type="evidence" value="ECO:0007669"/>
    <property type="project" value="UniProtKB-EC"/>
</dbReference>
<keyword evidence="4 12" id="KW-0547">Nucleotide-binding</keyword>
<evidence type="ECO:0000256" key="5">
    <source>
        <dbReference type="ARBA" id="ARBA00022801"/>
    </source>
</evidence>
<sequence>MQQKNNKRFIKGEANDQMSDEQLMFDRVPPQNMEAEQAVLGAVLLQTEALITSMERVKSEDFYLPSHQLIFEAMVQLGEASQPIDLVTLTAYLQDHQQLEEIGGVSYLAKLANSVPTAANVDYYAQIVEEKSMLRRLIRTATNIVSNGYAAAEDVGSLLSEAESRILEISNLRSSSGFISIRDVLMEVFEKVEFLYTNKGGSSGIPSGFTDLDKMTAGFQRSDLIIIAARPSVGKTAFALNVAQNVGVRAKETVAIFSLEMSAAQLVQRMICAESNVDAGRMRTGYLEGDDWEKLTMAIGSLSEAQIYIDDTPGITVADIRAKCRRLKKERGLGMILIDYLQLISGRGKAGENRQQEVSEISRTLKQIARELEVPVIALSQLSRGVEQRQDKRPMMSDLRESGSIEQDADIVAFLYRDDYYDKESEKKNIIEIIIAKQRNGPVGTVELAFLKSFNKFVGLDRTHQEPGQAS</sequence>
<dbReference type="PANTHER" id="PTHR30153">
    <property type="entry name" value="REPLICATIVE DNA HELICASE DNAB"/>
    <property type="match status" value="1"/>
</dbReference>
<dbReference type="GO" id="GO:0005829">
    <property type="term" value="C:cytosol"/>
    <property type="evidence" value="ECO:0007669"/>
    <property type="project" value="TreeGrafter"/>
</dbReference>
<dbReference type="Pfam" id="PF00772">
    <property type="entry name" value="DnaB"/>
    <property type="match status" value="1"/>
</dbReference>
<evidence type="ECO:0000256" key="9">
    <source>
        <dbReference type="ARBA" id="ARBA00023235"/>
    </source>
</evidence>
<dbReference type="PANTHER" id="PTHR30153:SF2">
    <property type="entry name" value="REPLICATIVE DNA HELICASE"/>
    <property type="match status" value="1"/>
</dbReference>
<evidence type="ECO:0000256" key="8">
    <source>
        <dbReference type="ARBA" id="ARBA00023125"/>
    </source>
</evidence>
<dbReference type="Proteomes" id="UP000256304">
    <property type="component" value="Unassembled WGS sequence"/>
</dbReference>
<dbReference type="InterPro" id="IPR007693">
    <property type="entry name" value="DNA_helicase_DnaB-like_N"/>
</dbReference>
<evidence type="ECO:0000256" key="2">
    <source>
        <dbReference type="ARBA" id="ARBA00022515"/>
    </source>
</evidence>
<evidence type="ECO:0000256" key="10">
    <source>
        <dbReference type="ARBA" id="ARBA00048954"/>
    </source>
</evidence>
<comment type="function">
    <text evidence="12">The main replicative DNA helicase, it participates in initiation and elongation during chromosome replication. Travels ahead of the DNA replisome, separating dsDNA into templates for DNA synthesis. A processive ATP-dependent 5'-3' DNA helicase it has DNA-dependent ATPase activity.</text>
</comment>
<dbReference type="FunFam" id="3.40.50.300:FF:000076">
    <property type="entry name" value="Replicative DNA helicase"/>
    <property type="match status" value="1"/>
</dbReference>
<evidence type="ECO:0000256" key="12">
    <source>
        <dbReference type="RuleBase" id="RU362085"/>
    </source>
</evidence>
<dbReference type="EC" id="5.6.2.3" evidence="11 12"/>
<comment type="catalytic activity">
    <reaction evidence="10 12">
        <text>ATP + H2O = ADP + phosphate + H(+)</text>
        <dbReference type="Rhea" id="RHEA:13065"/>
        <dbReference type="ChEBI" id="CHEBI:15377"/>
        <dbReference type="ChEBI" id="CHEBI:15378"/>
        <dbReference type="ChEBI" id="CHEBI:30616"/>
        <dbReference type="ChEBI" id="CHEBI:43474"/>
        <dbReference type="ChEBI" id="CHEBI:456216"/>
        <dbReference type="EC" id="5.6.2.3"/>
    </reaction>
</comment>
<dbReference type="EMBL" id="QTTN01000025">
    <property type="protein sequence ID" value="REE78610.1"/>
    <property type="molecule type" value="Genomic_DNA"/>
</dbReference>
<protein>
    <recommendedName>
        <fullName evidence="11 12">Replicative DNA helicase</fullName>
        <ecNumber evidence="11 12">5.6.2.3</ecNumber>
    </recommendedName>
</protein>
<dbReference type="SUPFAM" id="SSF48024">
    <property type="entry name" value="N-terminal domain of DnaB helicase"/>
    <property type="match status" value="1"/>
</dbReference>
<dbReference type="Gene3D" id="3.40.50.300">
    <property type="entry name" value="P-loop containing nucleotide triphosphate hydrolases"/>
    <property type="match status" value="1"/>
</dbReference>
<dbReference type="GO" id="GO:1990077">
    <property type="term" value="C:primosome complex"/>
    <property type="evidence" value="ECO:0007669"/>
    <property type="project" value="UniProtKB-UniRule"/>
</dbReference>
<evidence type="ECO:0000313" key="14">
    <source>
        <dbReference type="EMBL" id="REE78610.1"/>
    </source>
</evidence>
<proteinExistence type="inferred from homology"/>
<keyword evidence="5 12" id="KW-0378">Hydrolase</keyword>
<dbReference type="InterPro" id="IPR007694">
    <property type="entry name" value="DNA_helicase_DnaB-like_C"/>
</dbReference>
<gene>
    <name evidence="14" type="ORF">A8990_1257</name>
</gene>
<evidence type="ECO:0000256" key="3">
    <source>
        <dbReference type="ARBA" id="ARBA00022705"/>
    </source>
</evidence>
<dbReference type="FunFam" id="1.10.860.10:FF:000001">
    <property type="entry name" value="Replicative DNA helicase"/>
    <property type="match status" value="1"/>
</dbReference>
<dbReference type="InterPro" id="IPR016136">
    <property type="entry name" value="DNA_helicase_N/primase_C"/>
</dbReference>
<evidence type="ECO:0000256" key="6">
    <source>
        <dbReference type="ARBA" id="ARBA00022806"/>
    </source>
</evidence>
<comment type="caution">
    <text evidence="14">The sequence shown here is derived from an EMBL/GenBank/DDBJ whole genome shotgun (WGS) entry which is preliminary data.</text>
</comment>
<name>A0A3D9RNZ2_9BACL</name>
<evidence type="ECO:0000313" key="15">
    <source>
        <dbReference type="Proteomes" id="UP000256304"/>
    </source>
</evidence>
<dbReference type="NCBIfam" id="TIGR00665">
    <property type="entry name" value="DnaB"/>
    <property type="match status" value="1"/>
</dbReference>
<dbReference type="InterPro" id="IPR027417">
    <property type="entry name" value="P-loop_NTPase"/>
</dbReference>
<dbReference type="Pfam" id="PF03796">
    <property type="entry name" value="DnaB_C"/>
    <property type="match status" value="1"/>
</dbReference>
<accession>A0A3D9RNZ2</accession>
<dbReference type="GO" id="GO:0016887">
    <property type="term" value="F:ATP hydrolysis activity"/>
    <property type="evidence" value="ECO:0007669"/>
    <property type="project" value="RHEA"/>
</dbReference>
<evidence type="ECO:0000256" key="7">
    <source>
        <dbReference type="ARBA" id="ARBA00022840"/>
    </source>
</evidence>
<keyword evidence="15" id="KW-1185">Reference proteome</keyword>
<dbReference type="Gene3D" id="1.10.860.10">
    <property type="entry name" value="DNAb Helicase, Chain A"/>
    <property type="match status" value="1"/>
</dbReference>
<dbReference type="PROSITE" id="PS51199">
    <property type="entry name" value="SF4_HELICASE"/>
    <property type="match status" value="1"/>
</dbReference>
<dbReference type="CDD" id="cd00984">
    <property type="entry name" value="DnaB_C"/>
    <property type="match status" value="1"/>
</dbReference>
<keyword evidence="8 12" id="KW-0238">DNA-binding</keyword>
<reference evidence="14 15" key="1">
    <citation type="submission" date="2018-08" db="EMBL/GenBank/DDBJ databases">
        <title>Genomic Encyclopedia of Type Strains, Phase III (KMG-III): the genomes of soil and plant-associated and newly described type strains.</title>
        <authorList>
            <person name="Whitman W."/>
        </authorList>
    </citation>
    <scope>NUCLEOTIDE SEQUENCE [LARGE SCALE GENOMIC DNA]</scope>
    <source>
        <strain evidence="14 15">CGMCC 1.10966</strain>
    </source>
</reference>
<evidence type="ECO:0000256" key="11">
    <source>
        <dbReference type="NCBIfam" id="TIGR00665"/>
    </source>
</evidence>
<keyword evidence="6 12" id="KW-0347">Helicase</keyword>
<evidence type="ECO:0000256" key="1">
    <source>
        <dbReference type="ARBA" id="ARBA00008428"/>
    </source>
</evidence>
<dbReference type="GO" id="GO:0003677">
    <property type="term" value="F:DNA binding"/>
    <property type="evidence" value="ECO:0007669"/>
    <property type="project" value="UniProtKB-UniRule"/>
</dbReference>
<keyword evidence="3 12" id="KW-0235">DNA replication</keyword>
<organism evidence="14 15">
    <name type="scientific">Paenibacillus taihuensis</name>
    <dbReference type="NCBI Taxonomy" id="1156355"/>
    <lineage>
        <taxon>Bacteria</taxon>
        <taxon>Bacillati</taxon>
        <taxon>Bacillota</taxon>
        <taxon>Bacilli</taxon>
        <taxon>Bacillales</taxon>
        <taxon>Paenibacillaceae</taxon>
        <taxon>Paenibacillus</taxon>
    </lineage>
</organism>
<dbReference type="AlphaFoldDB" id="A0A3D9RNZ2"/>
<keyword evidence="7 12" id="KW-0067">ATP-binding</keyword>
<dbReference type="InterPro" id="IPR007692">
    <property type="entry name" value="DNA_helicase_DnaB"/>
</dbReference>
<keyword evidence="9" id="KW-0413">Isomerase</keyword>
<keyword evidence="2 12" id="KW-0639">Primosome</keyword>
<dbReference type="GO" id="GO:0006269">
    <property type="term" value="P:DNA replication, synthesis of primer"/>
    <property type="evidence" value="ECO:0007669"/>
    <property type="project" value="UniProtKB-UniRule"/>
</dbReference>
<dbReference type="InterPro" id="IPR036185">
    <property type="entry name" value="DNA_heli_DnaB-like_N_sf"/>
</dbReference>
<dbReference type="GO" id="GO:0005524">
    <property type="term" value="F:ATP binding"/>
    <property type="evidence" value="ECO:0007669"/>
    <property type="project" value="UniProtKB-UniRule"/>
</dbReference>
<evidence type="ECO:0000259" key="13">
    <source>
        <dbReference type="PROSITE" id="PS51199"/>
    </source>
</evidence>
<dbReference type="SUPFAM" id="SSF52540">
    <property type="entry name" value="P-loop containing nucleoside triphosphate hydrolases"/>
    <property type="match status" value="1"/>
</dbReference>
<dbReference type="GO" id="GO:0042802">
    <property type="term" value="F:identical protein binding"/>
    <property type="evidence" value="ECO:0007669"/>
    <property type="project" value="UniProtKB-ARBA"/>
</dbReference>